<accession>A0ABR5Y8L2</accession>
<keyword evidence="2" id="KW-1185">Reference proteome</keyword>
<protein>
    <submittedName>
        <fullName evidence="1">Uncharacterized protein</fullName>
    </submittedName>
</protein>
<evidence type="ECO:0000313" key="2">
    <source>
        <dbReference type="Proteomes" id="UP000076609"/>
    </source>
</evidence>
<dbReference type="Proteomes" id="UP000076609">
    <property type="component" value="Unassembled WGS sequence"/>
</dbReference>
<dbReference type="EMBL" id="LQQO01000047">
    <property type="protein sequence ID" value="KZE10584.1"/>
    <property type="molecule type" value="Genomic_DNA"/>
</dbReference>
<organism evidence="1 2">
    <name type="scientific">Sphingomonas hankookensis</name>
    <dbReference type="NCBI Taxonomy" id="563996"/>
    <lineage>
        <taxon>Bacteria</taxon>
        <taxon>Pseudomonadati</taxon>
        <taxon>Pseudomonadota</taxon>
        <taxon>Alphaproteobacteria</taxon>
        <taxon>Sphingomonadales</taxon>
        <taxon>Sphingomonadaceae</taxon>
        <taxon>Sphingomonas</taxon>
    </lineage>
</organism>
<gene>
    <name evidence="1" type="ORF">AVT10_17440</name>
</gene>
<comment type="caution">
    <text evidence="1">The sequence shown here is derived from an EMBL/GenBank/DDBJ whole genome shotgun (WGS) entry which is preliminary data.</text>
</comment>
<proteinExistence type="predicted"/>
<evidence type="ECO:0000313" key="1">
    <source>
        <dbReference type="EMBL" id="KZE10584.1"/>
    </source>
</evidence>
<name>A0ABR5Y8L2_9SPHN</name>
<reference evidence="2" key="1">
    <citation type="submission" date="2016-01" db="EMBL/GenBank/DDBJ databases">
        <title>Draft genome of Chromobacterium sp. F49.</title>
        <authorList>
            <person name="Hong K.W."/>
        </authorList>
    </citation>
    <scope>NUCLEOTIDE SEQUENCE [LARGE SCALE GENOMIC DNA]</scope>
    <source>
        <strain evidence="2">CN3</strain>
    </source>
</reference>
<sequence>MLSKIGTNTHKLPGPAIDAHQRRLNYGNVFAVSLEASFKVGTTSLMTNDAHYGDDQIVQHGGPVIDHVMTVRDPGERLYLFWRRGLAPIGVDRFLHPHEIDGVVHMIEIVDRSRTDPDRIPIFNVAARTMVRHLSSTILPRSIAKR</sequence>